<keyword evidence="2" id="KW-1185">Reference proteome</keyword>
<dbReference type="EMBL" id="CP001778">
    <property type="protein sequence ID" value="ADD44700.1"/>
    <property type="molecule type" value="Genomic_DNA"/>
</dbReference>
<evidence type="ECO:0008006" key="3">
    <source>
        <dbReference type="Google" id="ProtNLM"/>
    </source>
</evidence>
<proteinExistence type="predicted"/>
<gene>
    <name evidence="1" type="ordered locus">Snas_5064</name>
</gene>
<dbReference type="OrthoDB" id="4539099at2"/>
<organism evidence="1 2">
    <name type="scientific">Stackebrandtia nassauensis (strain DSM 44728 / CIP 108903 / NRRL B-16338 / NBRC 102104 / LLR-40K-21)</name>
    <dbReference type="NCBI Taxonomy" id="446470"/>
    <lineage>
        <taxon>Bacteria</taxon>
        <taxon>Bacillati</taxon>
        <taxon>Actinomycetota</taxon>
        <taxon>Actinomycetes</taxon>
        <taxon>Glycomycetales</taxon>
        <taxon>Glycomycetaceae</taxon>
        <taxon>Stackebrandtia</taxon>
    </lineage>
</organism>
<dbReference type="Pfam" id="PF10706">
    <property type="entry name" value="Aminoglyc_resit"/>
    <property type="match status" value="1"/>
</dbReference>
<protein>
    <recommendedName>
        <fullName evidence="3">Amino acid transporter</fullName>
    </recommendedName>
</protein>
<reference evidence="1 2" key="1">
    <citation type="journal article" date="2009" name="Stand. Genomic Sci.">
        <title>Complete genome sequence of Stackebrandtia nassauensis type strain (LLR-40K-21).</title>
        <authorList>
            <person name="Munk C."/>
            <person name="Lapidus A."/>
            <person name="Copeland A."/>
            <person name="Jando M."/>
            <person name="Mayilraj S."/>
            <person name="Glavina Del Rio T."/>
            <person name="Nolan M."/>
            <person name="Chen F."/>
            <person name="Lucas S."/>
            <person name="Tice H."/>
            <person name="Cheng J.F."/>
            <person name="Han C."/>
            <person name="Detter J.C."/>
            <person name="Bruce D."/>
            <person name="Goodwin L."/>
            <person name="Chain P."/>
            <person name="Pitluck S."/>
            <person name="Goker M."/>
            <person name="Ovchinikova G."/>
            <person name="Pati A."/>
            <person name="Ivanova N."/>
            <person name="Mavromatis K."/>
            <person name="Chen A."/>
            <person name="Palaniappan K."/>
            <person name="Land M."/>
            <person name="Hauser L."/>
            <person name="Chang Y.J."/>
            <person name="Jeffries C.D."/>
            <person name="Bristow J."/>
            <person name="Eisen J.A."/>
            <person name="Markowitz V."/>
            <person name="Hugenholtz P."/>
            <person name="Kyrpides N.C."/>
            <person name="Klenk H.P."/>
        </authorList>
    </citation>
    <scope>NUCLEOTIDE SEQUENCE [LARGE SCALE GENOMIC DNA]</scope>
    <source>
        <strain evidence="2">DSM 44728 / CIP 108903 / NRRL B-16338 / NBRC 102104 / LLR-40K-21</strain>
    </source>
</reference>
<evidence type="ECO:0000313" key="1">
    <source>
        <dbReference type="EMBL" id="ADD44700.1"/>
    </source>
</evidence>
<dbReference type="Gene3D" id="3.30.460.40">
    <property type="match status" value="1"/>
</dbReference>
<dbReference type="Proteomes" id="UP000000844">
    <property type="component" value="Chromosome"/>
</dbReference>
<dbReference type="KEGG" id="sna:Snas_5064"/>
<accession>D3QAQ4</accession>
<dbReference type="AlphaFoldDB" id="D3QAQ4"/>
<dbReference type="InterPro" id="IPR019646">
    <property type="entry name" value="Aminoglyc_AdlTrfase"/>
</dbReference>
<sequence length="213" mass="24513">MTETEAPRTNANDLPEAELIAWYGPWEPLTLNEIRAVFDGTPVRWWVAGGRVIDAVTGTAREHGDVDVAIAREDLDIVRERVPDWQLWHAHSGSLQPLFPGDPLMEGREGLWVRRDATQPWILDLLLSPTDGVDWIFKRDHSIRLPLSEAVIRIDDMPYLAPQCVLLYKARHMRDKDRRDFDVTLPHLDTAARAWLATALDKHLPGHEWRQRL</sequence>
<dbReference type="STRING" id="446470.Snas_5064"/>
<evidence type="ECO:0000313" key="2">
    <source>
        <dbReference type="Proteomes" id="UP000000844"/>
    </source>
</evidence>
<dbReference type="RefSeq" id="WP_013020271.1">
    <property type="nucleotide sequence ID" value="NC_013947.1"/>
</dbReference>
<dbReference type="HOGENOM" id="CLU_112485_0_0_11"/>
<name>D3QAQ4_STANL</name>
<dbReference type="eggNOG" id="COG0346">
    <property type="taxonomic scope" value="Bacteria"/>
</dbReference>